<dbReference type="OrthoDB" id="10069132at2759"/>
<protein>
    <submittedName>
        <fullName evidence="2">Uncharacterized protein</fullName>
    </submittedName>
</protein>
<accession>A0A815U920</accession>
<gene>
    <name evidence="2" type="ORF">EDS130_LOCUS43233</name>
    <name evidence="1" type="ORF">XAT740_LOCUS32664</name>
</gene>
<reference evidence="2" key="1">
    <citation type="submission" date="2021-02" db="EMBL/GenBank/DDBJ databases">
        <authorList>
            <person name="Nowell W R."/>
        </authorList>
    </citation>
    <scope>NUCLEOTIDE SEQUENCE</scope>
</reference>
<evidence type="ECO:0000313" key="4">
    <source>
        <dbReference type="Proteomes" id="UP000663852"/>
    </source>
</evidence>
<proteinExistence type="predicted"/>
<name>A0A815U920_ADIRI</name>
<dbReference type="Proteomes" id="UP000663828">
    <property type="component" value="Unassembled WGS sequence"/>
</dbReference>
<dbReference type="Proteomes" id="UP000663852">
    <property type="component" value="Unassembled WGS sequence"/>
</dbReference>
<dbReference type="AlphaFoldDB" id="A0A815U920"/>
<evidence type="ECO:0000313" key="1">
    <source>
        <dbReference type="EMBL" id="CAF1373363.1"/>
    </source>
</evidence>
<dbReference type="SUPFAM" id="SSF52266">
    <property type="entry name" value="SGNH hydrolase"/>
    <property type="match status" value="1"/>
</dbReference>
<dbReference type="EMBL" id="CAJNOJ010000692">
    <property type="protein sequence ID" value="CAF1510778.1"/>
    <property type="molecule type" value="Genomic_DNA"/>
</dbReference>
<keyword evidence="3" id="KW-1185">Reference proteome</keyword>
<dbReference type="EMBL" id="CAJNOR010003065">
    <property type="protein sequence ID" value="CAF1373363.1"/>
    <property type="molecule type" value="Genomic_DNA"/>
</dbReference>
<evidence type="ECO:0000313" key="3">
    <source>
        <dbReference type="Proteomes" id="UP000663828"/>
    </source>
</evidence>
<organism evidence="2 4">
    <name type="scientific">Adineta ricciae</name>
    <name type="common">Rotifer</name>
    <dbReference type="NCBI Taxonomy" id="249248"/>
    <lineage>
        <taxon>Eukaryota</taxon>
        <taxon>Metazoa</taxon>
        <taxon>Spiralia</taxon>
        <taxon>Gnathifera</taxon>
        <taxon>Rotifera</taxon>
        <taxon>Eurotatoria</taxon>
        <taxon>Bdelloidea</taxon>
        <taxon>Adinetida</taxon>
        <taxon>Adinetidae</taxon>
        <taxon>Adineta</taxon>
    </lineage>
</organism>
<sequence>MATSSFAVPTYLALTDSHGKYTPTNISTSTYSVVTRAVSGLRWFDPYRADLSALTLLSTPPLSSQLSSTSALLFVIGTNSIRSNPASVVVSDIKRVIDSVRTAHPHLSSKHSINIVCCFPCLKPIYPFNTTHSLLHNIHEYNCSLFDLAETLNFTVLNFDVTPSHLGYDRMHLHHNYQNLVPDSINNYFAYLSSIPATLPFKAVGRSSEAVTRRNHQRHIKRTTQQQQHVLKRQVSSPWRLDTIKTFLQEQHIKFAKLPPIYRNIIRIQFNNADDLQAADRVLSQAVFS</sequence>
<comment type="caution">
    <text evidence="2">The sequence shown here is derived from an EMBL/GenBank/DDBJ whole genome shotgun (WGS) entry which is preliminary data.</text>
</comment>
<evidence type="ECO:0000313" key="2">
    <source>
        <dbReference type="EMBL" id="CAF1510778.1"/>
    </source>
</evidence>